<keyword evidence="6" id="KW-0067">ATP-binding</keyword>
<dbReference type="InterPro" id="IPR000719">
    <property type="entry name" value="Prot_kinase_dom"/>
</dbReference>
<dbReference type="GO" id="GO:0005524">
    <property type="term" value="F:ATP binding"/>
    <property type="evidence" value="ECO:0007669"/>
    <property type="project" value="UniProtKB-KW"/>
</dbReference>
<dbReference type="Pfam" id="PF00069">
    <property type="entry name" value="Pkinase"/>
    <property type="match status" value="1"/>
</dbReference>
<organism evidence="8 9">
    <name type="scientific">Nonomuraea jabiensis</name>
    <dbReference type="NCBI Taxonomy" id="882448"/>
    <lineage>
        <taxon>Bacteria</taxon>
        <taxon>Bacillati</taxon>
        <taxon>Actinomycetota</taxon>
        <taxon>Actinomycetes</taxon>
        <taxon>Streptosporangiales</taxon>
        <taxon>Streptosporangiaceae</taxon>
        <taxon>Nonomuraea</taxon>
    </lineage>
</organism>
<name>A0A7W9FYA1_9ACTN</name>
<evidence type="ECO:0000256" key="6">
    <source>
        <dbReference type="ARBA" id="ARBA00022840"/>
    </source>
</evidence>
<keyword evidence="4" id="KW-0547">Nucleotide-binding</keyword>
<dbReference type="EMBL" id="JACHMB010000001">
    <property type="protein sequence ID" value="MBB5773724.1"/>
    <property type="molecule type" value="Genomic_DNA"/>
</dbReference>
<dbReference type="SMART" id="SM00220">
    <property type="entry name" value="S_TKc"/>
    <property type="match status" value="1"/>
</dbReference>
<dbReference type="RefSeq" id="WP_246554074.1">
    <property type="nucleotide sequence ID" value="NZ_JACHMB010000001.1"/>
</dbReference>
<evidence type="ECO:0000256" key="3">
    <source>
        <dbReference type="ARBA" id="ARBA00022679"/>
    </source>
</evidence>
<dbReference type="InterPro" id="IPR008271">
    <property type="entry name" value="Ser/Thr_kinase_AS"/>
</dbReference>
<reference evidence="8 9" key="1">
    <citation type="submission" date="2020-08" db="EMBL/GenBank/DDBJ databases">
        <title>Sequencing the genomes of 1000 actinobacteria strains.</title>
        <authorList>
            <person name="Klenk H.-P."/>
        </authorList>
    </citation>
    <scope>NUCLEOTIDE SEQUENCE [LARGE SCALE GENOMIC DNA]</scope>
    <source>
        <strain evidence="8 9">DSM 45507</strain>
    </source>
</reference>
<dbReference type="PROSITE" id="PS50011">
    <property type="entry name" value="PROTEIN_KINASE_DOM"/>
    <property type="match status" value="1"/>
</dbReference>
<dbReference type="Gene3D" id="3.30.200.20">
    <property type="entry name" value="Phosphorylase Kinase, domain 1"/>
    <property type="match status" value="1"/>
</dbReference>
<evidence type="ECO:0000313" key="8">
    <source>
        <dbReference type="EMBL" id="MBB5773724.1"/>
    </source>
</evidence>
<protein>
    <recommendedName>
        <fullName evidence="1">non-specific serine/threonine protein kinase</fullName>
        <ecNumber evidence="1">2.7.11.1</ecNumber>
    </recommendedName>
</protein>
<dbReference type="CDD" id="cd14014">
    <property type="entry name" value="STKc_PknB_like"/>
    <property type="match status" value="1"/>
</dbReference>
<gene>
    <name evidence="8" type="ORF">HD596_000480</name>
</gene>
<evidence type="ECO:0000256" key="2">
    <source>
        <dbReference type="ARBA" id="ARBA00022527"/>
    </source>
</evidence>
<keyword evidence="3" id="KW-0808">Transferase</keyword>
<dbReference type="InterPro" id="IPR011990">
    <property type="entry name" value="TPR-like_helical_dom_sf"/>
</dbReference>
<dbReference type="SUPFAM" id="SSF56112">
    <property type="entry name" value="Protein kinase-like (PK-like)"/>
    <property type="match status" value="1"/>
</dbReference>
<keyword evidence="2" id="KW-0723">Serine/threonine-protein kinase</keyword>
<dbReference type="Gene3D" id="1.10.510.10">
    <property type="entry name" value="Transferase(Phosphotransferase) domain 1"/>
    <property type="match status" value="1"/>
</dbReference>
<evidence type="ECO:0000256" key="1">
    <source>
        <dbReference type="ARBA" id="ARBA00012513"/>
    </source>
</evidence>
<evidence type="ECO:0000259" key="7">
    <source>
        <dbReference type="PROSITE" id="PS50011"/>
    </source>
</evidence>
<dbReference type="Gene3D" id="1.25.40.10">
    <property type="entry name" value="Tetratricopeptide repeat domain"/>
    <property type="match status" value="1"/>
</dbReference>
<dbReference type="PANTHER" id="PTHR43289:SF6">
    <property type="entry name" value="SERINE_THREONINE-PROTEIN KINASE NEKL-3"/>
    <property type="match status" value="1"/>
</dbReference>
<dbReference type="PANTHER" id="PTHR43289">
    <property type="entry name" value="MITOGEN-ACTIVATED PROTEIN KINASE KINASE KINASE 20-RELATED"/>
    <property type="match status" value="1"/>
</dbReference>
<dbReference type="Proteomes" id="UP000579153">
    <property type="component" value="Unassembled WGS sequence"/>
</dbReference>
<feature type="domain" description="Protein kinase" evidence="7">
    <location>
        <begin position="11"/>
        <end position="273"/>
    </location>
</feature>
<evidence type="ECO:0000256" key="5">
    <source>
        <dbReference type="ARBA" id="ARBA00022777"/>
    </source>
</evidence>
<dbReference type="PROSITE" id="PS00108">
    <property type="entry name" value="PROTEIN_KINASE_ST"/>
    <property type="match status" value="1"/>
</dbReference>
<sequence>MTRQTIGGRYELDPLSRRGGGMGEVWFGFDKRLDRPIAIKFIRVDRLPDGKPDNELAQRFVRESRITARLEHPGVPAVYDCGTHQDNLYLVMQQIPGVSVETLIDETEIPIPWAAAIAAQVCSVLAAAHVNSLIHRDLKPSNLMLTPEGAVKVLDFGVAAAISPTATRLTRTGMTVGTPEYMAPEQAMAGTTGPQADLYSLGVVLDEMISGKNQFGGPTPLASLRNHIDRVPQPLRHRRRDAPEKLEKLVLWMLEKSPDHRPASAADVYERLLEFCDDLPPLLGYVDVASPQPVQMYAGVVGRVGAPVERDAGGTAPMLAPSARPRPVDVSFRPSDISYARKDAEALKAESRFTQAAEVLGRVVQPAAETLGAMDPEVLTLRIELADVLFLGGDYRRAAPEFAQLAVDIAQQEGPANDLALRFRMMEANALAMLGDTNLALHKLRELLGDEWRFGVDEDRILELRRQIGLLELGAGDAARARGTFAPLLKDLVRRYGTNHPNARAVREILEGLDP</sequence>
<keyword evidence="5" id="KW-0418">Kinase</keyword>
<accession>A0A7W9FYA1</accession>
<dbReference type="InterPro" id="IPR011009">
    <property type="entry name" value="Kinase-like_dom_sf"/>
</dbReference>
<proteinExistence type="predicted"/>
<dbReference type="EC" id="2.7.11.1" evidence="1"/>
<evidence type="ECO:0000313" key="9">
    <source>
        <dbReference type="Proteomes" id="UP000579153"/>
    </source>
</evidence>
<evidence type="ECO:0000256" key="4">
    <source>
        <dbReference type="ARBA" id="ARBA00022741"/>
    </source>
</evidence>
<dbReference type="AlphaFoldDB" id="A0A7W9FYA1"/>
<dbReference type="GO" id="GO:0004674">
    <property type="term" value="F:protein serine/threonine kinase activity"/>
    <property type="evidence" value="ECO:0007669"/>
    <property type="project" value="UniProtKB-KW"/>
</dbReference>
<comment type="caution">
    <text evidence="8">The sequence shown here is derived from an EMBL/GenBank/DDBJ whole genome shotgun (WGS) entry which is preliminary data.</text>
</comment>
<keyword evidence="9" id="KW-1185">Reference proteome</keyword>